<dbReference type="Proteomes" id="UP000054248">
    <property type="component" value="Unassembled WGS sequence"/>
</dbReference>
<dbReference type="AlphaFoldDB" id="A0A0C3QBK9"/>
<keyword evidence="3" id="KW-1185">Reference proteome</keyword>
<name>A0A0C3QBK9_9AGAM</name>
<gene>
    <name evidence="2" type="ORF">M407DRAFT_28692</name>
</gene>
<reference evidence="3" key="2">
    <citation type="submission" date="2015-01" db="EMBL/GenBank/DDBJ databases">
        <title>Evolutionary Origins and Diversification of the Mycorrhizal Mutualists.</title>
        <authorList>
            <consortium name="DOE Joint Genome Institute"/>
            <consortium name="Mycorrhizal Genomics Consortium"/>
            <person name="Kohler A."/>
            <person name="Kuo A."/>
            <person name="Nagy L.G."/>
            <person name="Floudas D."/>
            <person name="Copeland A."/>
            <person name="Barry K.W."/>
            <person name="Cichocki N."/>
            <person name="Veneault-Fourrey C."/>
            <person name="LaButti K."/>
            <person name="Lindquist E.A."/>
            <person name="Lipzen A."/>
            <person name="Lundell T."/>
            <person name="Morin E."/>
            <person name="Murat C."/>
            <person name="Riley R."/>
            <person name="Ohm R."/>
            <person name="Sun H."/>
            <person name="Tunlid A."/>
            <person name="Henrissat B."/>
            <person name="Grigoriev I.V."/>
            <person name="Hibbett D.S."/>
            <person name="Martin F."/>
        </authorList>
    </citation>
    <scope>NUCLEOTIDE SEQUENCE [LARGE SCALE GENOMIC DNA]</scope>
    <source>
        <strain evidence="3">MUT 4182</strain>
    </source>
</reference>
<evidence type="ECO:0000313" key="2">
    <source>
        <dbReference type="EMBL" id="KIO21764.1"/>
    </source>
</evidence>
<accession>A0A0C3QBK9</accession>
<sequence length="259" mass="28953">MPGSKRRANLGEYARKRLKPTTEPVTTMSEHAEFSASPPPSRTSSPGPDSDKESEEEIEDVEIETLEELNLLGQQLQTHFMRTLQEAMKWQEQEQLARTRPMRYNKINSTNRTTLNPRQSKIKKQMADLDDNELETEIETEIEIEILTASAEVEENAILTGVAGSPSLEISDDFEDSMEAEAAAGWEKLPWCAVLGAEEVTTEAGDLEMLNETGASDAERGPGVYPTSVTIRGLRTEQGVRWTVDCGDKSEIPRRSWSH</sequence>
<dbReference type="HOGENOM" id="CLU_1074395_0_0_1"/>
<dbReference type="EMBL" id="KN823129">
    <property type="protein sequence ID" value="KIO21764.1"/>
    <property type="molecule type" value="Genomic_DNA"/>
</dbReference>
<feature type="region of interest" description="Disordered" evidence="1">
    <location>
        <begin position="1"/>
        <end position="59"/>
    </location>
</feature>
<reference evidence="2 3" key="1">
    <citation type="submission" date="2014-04" db="EMBL/GenBank/DDBJ databases">
        <authorList>
            <consortium name="DOE Joint Genome Institute"/>
            <person name="Kuo A."/>
            <person name="Girlanda M."/>
            <person name="Perotto S."/>
            <person name="Kohler A."/>
            <person name="Nagy L.G."/>
            <person name="Floudas D."/>
            <person name="Copeland A."/>
            <person name="Barry K.W."/>
            <person name="Cichocki N."/>
            <person name="Veneault-Fourrey C."/>
            <person name="LaButti K."/>
            <person name="Lindquist E.A."/>
            <person name="Lipzen A."/>
            <person name="Lundell T."/>
            <person name="Morin E."/>
            <person name="Murat C."/>
            <person name="Sun H."/>
            <person name="Tunlid A."/>
            <person name="Henrissat B."/>
            <person name="Grigoriev I.V."/>
            <person name="Hibbett D.S."/>
            <person name="Martin F."/>
            <person name="Nordberg H.P."/>
            <person name="Cantor M.N."/>
            <person name="Hua S.X."/>
        </authorList>
    </citation>
    <scope>NUCLEOTIDE SEQUENCE [LARGE SCALE GENOMIC DNA]</scope>
    <source>
        <strain evidence="2 3">MUT 4182</strain>
    </source>
</reference>
<protein>
    <submittedName>
        <fullName evidence="2">Uncharacterized protein</fullName>
    </submittedName>
</protein>
<evidence type="ECO:0000256" key="1">
    <source>
        <dbReference type="SAM" id="MobiDB-lite"/>
    </source>
</evidence>
<organism evidence="2 3">
    <name type="scientific">Tulasnella calospora MUT 4182</name>
    <dbReference type="NCBI Taxonomy" id="1051891"/>
    <lineage>
        <taxon>Eukaryota</taxon>
        <taxon>Fungi</taxon>
        <taxon>Dikarya</taxon>
        <taxon>Basidiomycota</taxon>
        <taxon>Agaricomycotina</taxon>
        <taxon>Agaricomycetes</taxon>
        <taxon>Cantharellales</taxon>
        <taxon>Tulasnellaceae</taxon>
        <taxon>Tulasnella</taxon>
    </lineage>
</organism>
<evidence type="ECO:0000313" key="3">
    <source>
        <dbReference type="Proteomes" id="UP000054248"/>
    </source>
</evidence>
<proteinExistence type="predicted"/>